<evidence type="ECO:0000256" key="3">
    <source>
        <dbReference type="ARBA" id="ARBA00022692"/>
    </source>
</evidence>
<evidence type="ECO:0000256" key="1">
    <source>
        <dbReference type="ARBA" id="ARBA00004141"/>
    </source>
</evidence>
<evidence type="ECO:0000256" key="5">
    <source>
        <dbReference type="ARBA" id="ARBA00023136"/>
    </source>
</evidence>
<feature type="domain" description="EamA" evidence="8">
    <location>
        <begin position="518"/>
        <end position="658"/>
    </location>
</feature>
<feature type="transmembrane region" description="Helical" evidence="7">
    <location>
        <begin position="252"/>
        <end position="269"/>
    </location>
</feature>
<comment type="similarity">
    <text evidence="2">Belongs to the drug/metabolite transporter (DMT) superfamily. Plant drug/metabolite exporter (P-DME) (TC 2.A.7.4) family.</text>
</comment>
<name>A0A445C9U0_ARAHY</name>
<protein>
    <recommendedName>
        <fullName evidence="8">EamA domain-containing protein</fullName>
    </recommendedName>
</protein>
<feature type="transmembrane region" description="Helical" evidence="7">
    <location>
        <begin position="406"/>
        <end position="427"/>
    </location>
</feature>
<keyword evidence="3 7" id="KW-0812">Transmembrane</keyword>
<feature type="domain" description="EamA" evidence="8">
    <location>
        <begin position="11"/>
        <end position="151"/>
    </location>
</feature>
<sequence length="698" mass="76280">MSCVMMSKAKPYLLMIGLQFGMAGNYIFGKDILNHGMNRFVFIVYRNAMAAAALSPLAFIFERKSRPKMTLAIFLRIMVLGFLEPVFNQSFNYLGMKYTSASFTSAIMNAVPSITFLLALLTRMEHVKLKEVRSQAKVIGTLVTFGGAVLMGIYKGPGFNLFHSRTQQHHGGGGDPSSSHNHHQIAGALYIFMGCVALSSFYILQSITLKKYPAELSLATLICLAGTGQATVVALVAEHHSQAWALGWDYRLYAPLYTGLVSSAIAYYVQGMVMKMRGPVFTTAFNPLCMIIVAALGSLFLGERLYLGSIIGSIIITMGLYLVVWGKAKDHREETINLKSLPITGCSWIGWYPQIRGNYIFGKDVLNHGMSRFVFIFYRNAMATLVLAPFALIIERKRRPKMTLPVFLQIMILGLLEPVLNQSFAYLGMKYTSASFTSAITNAAPSITFVLAVLTGLERVKIRDVRSQAKVIGTLVTFGGAVAMALYKGPGFNIFHSAAATTQNNGDAGLASHKHQTVGALYILIGCVALSSFYILQSITVAKYRAELSLATWICMAGTLQTTIVALVAERHSGSKPWAIGWDMRLFAPLYTGVVSSGIAYYIQGLVMKMRGPVFTTAFNPLCMVIVAALGSFFLRERVYLGSIIGSIIITLGLYSVVWGKAKDHKHEEADEDTNKSLPITTTAAANDDSSTTNKPSS</sequence>
<evidence type="ECO:0000256" key="7">
    <source>
        <dbReference type="SAM" id="Phobius"/>
    </source>
</evidence>
<accession>A0A445C9U0</accession>
<comment type="caution">
    <text evidence="9">The sequence shown here is derived from an EMBL/GenBank/DDBJ whole genome shotgun (WGS) entry which is preliminary data.</text>
</comment>
<dbReference type="Pfam" id="PF00892">
    <property type="entry name" value="EamA"/>
    <property type="match status" value="4"/>
</dbReference>
<feature type="transmembrane region" description="Helical" evidence="7">
    <location>
        <begin position="306"/>
        <end position="324"/>
    </location>
</feature>
<feature type="transmembrane region" description="Helical" evidence="7">
    <location>
        <begin position="281"/>
        <end position="300"/>
    </location>
</feature>
<feature type="transmembrane region" description="Helical" evidence="7">
    <location>
        <begin position="103"/>
        <end position="122"/>
    </location>
</feature>
<dbReference type="SUPFAM" id="SSF103481">
    <property type="entry name" value="Multidrug resistance efflux transporter EmrE"/>
    <property type="match status" value="4"/>
</dbReference>
<dbReference type="InterPro" id="IPR037185">
    <property type="entry name" value="EmrE-like"/>
</dbReference>
<dbReference type="GO" id="GO:0016020">
    <property type="term" value="C:membrane"/>
    <property type="evidence" value="ECO:0007669"/>
    <property type="project" value="UniProtKB-SubCell"/>
</dbReference>
<evidence type="ECO:0000313" key="9">
    <source>
        <dbReference type="EMBL" id="RYR47712.1"/>
    </source>
</evidence>
<evidence type="ECO:0000256" key="6">
    <source>
        <dbReference type="SAM" id="MobiDB-lite"/>
    </source>
</evidence>
<evidence type="ECO:0000256" key="4">
    <source>
        <dbReference type="ARBA" id="ARBA00022989"/>
    </source>
</evidence>
<feature type="compositionally biased region" description="Basic and acidic residues" evidence="6">
    <location>
        <begin position="666"/>
        <end position="675"/>
    </location>
</feature>
<feature type="transmembrane region" description="Helical" evidence="7">
    <location>
        <begin position="548"/>
        <end position="568"/>
    </location>
</feature>
<feature type="transmembrane region" description="Helical" evidence="7">
    <location>
        <begin position="12"/>
        <end position="28"/>
    </location>
</feature>
<evidence type="ECO:0000259" key="8">
    <source>
        <dbReference type="Pfam" id="PF00892"/>
    </source>
</evidence>
<proteinExistence type="inferred from homology"/>
<keyword evidence="5 7" id="KW-0472">Membrane</keyword>
<feature type="transmembrane region" description="Helical" evidence="7">
    <location>
        <begin position="216"/>
        <end position="237"/>
    </location>
</feature>
<feature type="transmembrane region" description="Helical" evidence="7">
    <location>
        <begin position="373"/>
        <end position="394"/>
    </location>
</feature>
<evidence type="ECO:0000313" key="10">
    <source>
        <dbReference type="Proteomes" id="UP000289738"/>
    </source>
</evidence>
<feature type="transmembrane region" description="Helical" evidence="7">
    <location>
        <begin position="588"/>
        <end position="607"/>
    </location>
</feature>
<dbReference type="AlphaFoldDB" id="A0A445C9U0"/>
<comment type="subcellular location">
    <subcellularLocation>
        <location evidence="1">Membrane</location>
        <topology evidence="1">Multi-pass membrane protein</topology>
    </subcellularLocation>
</comment>
<feature type="transmembrane region" description="Helical" evidence="7">
    <location>
        <begin position="185"/>
        <end position="204"/>
    </location>
</feature>
<feature type="transmembrane region" description="Helical" evidence="7">
    <location>
        <begin position="519"/>
        <end position="536"/>
    </location>
</feature>
<feature type="transmembrane region" description="Helical" evidence="7">
    <location>
        <begin position="469"/>
        <end position="487"/>
    </location>
</feature>
<feature type="transmembrane region" description="Helical" evidence="7">
    <location>
        <begin position="336"/>
        <end position="353"/>
    </location>
</feature>
<gene>
    <name evidence="9" type="ORF">Ahy_A07g033664</name>
</gene>
<feature type="transmembrane region" description="Helical" evidence="7">
    <location>
        <begin position="40"/>
        <end position="61"/>
    </location>
</feature>
<keyword evidence="4 7" id="KW-1133">Transmembrane helix</keyword>
<feature type="transmembrane region" description="Helical" evidence="7">
    <location>
        <begin position="439"/>
        <end position="457"/>
    </location>
</feature>
<organism evidence="9 10">
    <name type="scientific">Arachis hypogaea</name>
    <name type="common">Peanut</name>
    <dbReference type="NCBI Taxonomy" id="3818"/>
    <lineage>
        <taxon>Eukaryota</taxon>
        <taxon>Viridiplantae</taxon>
        <taxon>Streptophyta</taxon>
        <taxon>Embryophyta</taxon>
        <taxon>Tracheophyta</taxon>
        <taxon>Spermatophyta</taxon>
        <taxon>Magnoliopsida</taxon>
        <taxon>eudicotyledons</taxon>
        <taxon>Gunneridae</taxon>
        <taxon>Pentapetalae</taxon>
        <taxon>rosids</taxon>
        <taxon>fabids</taxon>
        <taxon>Fabales</taxon>
        <taxon>Fabaceae</taxon>
        <taxon>Papilionoideae</taxon>
        <taxon>50 kb inversion clade</taxon>
        <taxon>dalbergioids sensu lato</taxon>
        <taxon>Dalbergieae</taxon>
        <taxon>Pterocarpus clade</taxon>
        <taxon>Arachis</taxon>
    </lineage>
</organism>
<evidence type="ECO:0000256" key="2">
    <source>
        <dbReference type="ARBA" id="ARBA00007635"/>
    </source>
</evidence>
<feature type="domain" description="EamA" evidence="8">
    <location>
        <begin position="359"/>
        <end position="482"/>
    </location>
</feature>
<feature type="transmembrane region" description="Helical" evidence="7">
    <location>
        <begin position="134"/>
        <end position="154"/>
    </location>
</feature>
<feature type="domain" description="EamA" evidence="8">
    <location>
        <begin position="186"/>
        <end position="324"/>
    </location>
</feature>
<feature type="compositionally biased region" description="Low complexity" evidence="6">
    <location>
        <begin position="681"/>
        <end position="698"/>
    </location>
</feature>
<dbReference type="InterPro" id="IPR000620">
    <property type="entry name" value="EamA_dom"/>
</dbReference>
<dbReference type="EMBL" id="SDMP01000007">
    <property type="protein sequence ID" value="RYR47712.1"/>
    <property type="molecule type" value="Genomic_DNA"/>
</dbReference>
<keyword evidence="10" id="KW-1185">Reference proteome</keyword>
<dbReference type="GO" id="GO:0022857">
    <property type="term" value="F:transmembrane transporter activity"/>
    <property type="evidence" value="ECO:0007669"/>
    <property type="project" value="InterPro"/>
</dbReference>
<feature type="transmembrane region" description="Helical" evidence="7">
    <location>
        <begin position="640"/>
        <end position="658"/>
    </location>
</feature>
<feature type="transmembrane region" description="Helical" evidence="7">
    <location>
        <begin position="73"/>
        <end position="91"/>
    </location>
</feature>
<dbReference type="PANTHER" id="PTHR31218">
    <property type="entry name" value="WAT1-RELATED PROTEIN"/>
    <property type="match status" value="1"/>
</dbReference>
<feature type="region of interest" description="Disordered" evidence="6">
    <location>
        <begin position="666"/>
        <end position="698"/>
    </location>
</feature>
<reference evidence="9 10" key="1">
    <citation type="submission" date="2019-01" db="EMBL/GenBank/DDBJ databases">
        <title>Sequencing of cultivated peanut Arachis hypogaea provides insights into genome evolution and oil improvement.</title>
        <authorList>
            <person name="Chen X."/>
        </authorList>
    </citation>
    <scope>NUCLEOTIDE SEQUENCE [LARGE SCALE GENOMIC DNA]</scope>
    <source>
        <strain evidence="10">cv. Fuhuasheng</strain>
        <tissue evidence="9">Leaves</tissue>
    </source>
</reference>
<dbReference type="Proteomes" id="UP000289738">
    <property type="component" value="Chromosome A07"/>
</dbReference>
<dbReference type="InterPro" id="IPR030184">
    <property type="entry name" value="WAT1-related"/>
</dbReference>
<feature type="transmembrane region" description="Helical" evidence="7">
    <location>
        <begin position="614"/>
        <end position="634"/>
    </location>
</feature>